<name>A0A3P3QEA7_9GAMM</name>
<sequence>MRIYSALAVAVVMMSGLTGCAVRGPSVTVEPPKVLVPGVIVEGQGQGKHCPPGQAKKGRC</sequence>
<accession>A0A3P3QEA7</accession>
<keyword evidence="3" id="KW-1185">Reference proteome</keyword>
<dbReference type="PROSITE" id="PS51257">
    <property type="entry name" value="PROKAR_LIPOPROTEIN"/>
    <property type="match status" value="1"/>
</dbReference>
<evidence type="ECO:0000313" key="3">
    <source>
        <dbReference type="Proteomes" id="UP000276260"/>
    </source>
</evidence>
<dbReference type="Proteomes" id="UP000276260">
    <property type="component" value="Unassembled WGS sequence"/>
</dbReference>
<feature type="signal peptide" evidence="1">
    <location>
        <begin position="1"/>
        <end position="21"/>
    </location>
</feature>
<evidence type="ECO:0008006" key="4">
    <source>
        <dbReference type="Google" id="ProtNLM"/>
    </source>
</evidence>
<organism evidence="2 3">
    <name type="scientific">Rheinheimera mesophila</name>
    <dbReference type="NCBI Taxonomy" id="1547515"/>
    <lineage>
        <taxon>Bacteria</taxon>
        <taxon>Pseudomonadati</taxon>
        <taxon>Pseudomonadota</taxon>
        <taxon>Gammaproteobacteria</taxon>
        <taxon>Chromatiales</taxon>
        <taxon>Chromatiaceae</taxon>
        <taxon>Rheinheimera</taxon>
    </lineage>
</organism>
<gene>
    <name evidence="2" type="ORF">EIK76_13475</name>
</gene>
<proteinExistence type="predicted"/>
<keyword evidence="1" id="KW-0732">Signal</keyword>
<dbReference type="OrthoDB" id="8969769at2"/>
<evidence type="ECO:0000256" key="1">
    <source>
        <dbReference type="SAM" id="SignalP"/>
    </source>
</evidence>
<evidence type="ECO:0000313" key="2">
    <source>
        <dbReference type="EMBL" id="RRJ19464.1"/>
    </source>
</evidence>
<feature type="chain" id="PRO_5018761426" description="Vir-repressed protein" evidence="1">
    <location>
        <begin position="22"/>
        <end position="60"/>
    </location>
</feature>
<comment type="caution">
    <text evidence="2">The sequence shown here is derived from an EMBL/GenBank/DDBJ whole genome shotgun (WGS) entry which is preliminary data.</text>
</comment>
<reference evidence="2 3" key="1">
    <citation type="submission" date="2018-11" db="EMBL/GenBank/DDBJ databases">
        <title>Draft genome analysis of Rheinheimera mesophila isolated from an industrial waste site.</title>
        <authorList>
            <person name="Yu Q."/>
            <person name="Qi Y."/>
            <person name="Zhang H."/>
            <person name="Lu Y."/>
            <person name="Pu J."/>
        </authorList>
    </citation>
    <scope>NUCLEOTIDE SEQUENCE [LARGE SCALE GENOMIC DNA]</scope>
    <source>
        <strain evidence="2 3">IITR13</strain>
    </source>
</reference>
<protein>
    <recommendedName>
        <fullName evidence="4">Vir-repressed protein</fullName>
    </recommendedName>
</protein>
<dbReference type="AlphaFoldDB" id="A0A3P3QEA7"/>
<dbReference type="EMBL" id="RRCF01000004">
    <property type="protein sequence ID" value="RRJ19464.1"/>
    <property type="molecule type" value="Genomic_DNA"/>
</dbReference>